<proteinExistence type="predicted"/>
<evidence type="ECO:0000313" key="3">
    <source>
        <dbReference type="Proteomes" id="UP001321473"/>
    </source>
</evidence>
<accession>A0AAQ4EJN6</accession>
<gene>
    <name evidence="2" type="ORF">V5799_010504</name>
</gene>
<protein>
    <recommendedName>
        <fullName evidence="4">Secreted protein</fullName>
    </recommendedName>
</protein>
<dbReference type="Proteomes" id="UP001321473">
    <property type="component" value="Unassembled WGS sequence"/>
</dbReference>
<comment type="caution">
    <text evidence="2">The sequence shown here is derived from an EMBL/GenBank/DDBJ whole genome shotgun (WGS) entry which is preliminary data.</text>
</comment>
<sequence>MKSTPLLLCALLVLIIAAECTAPKRPTATRKSYCYRMCPEYNAKRTRMWSKMCLRSKDKRSKWSAVLRF</sequence>
<keyword evidence="1" id="KW-0732">Signal</keyword>
<feature type="chain" id="PRO_5042873388" description="Secreted protein" evidence="1">
    <location>
        <begin position="21"/>
        <end position="69"/>
    </location>
</feature>
<dbReference type="EMBL" id="JARKHS020014774">
    <property type="protein sequence ID" value="KAK8774962.1"/>
    <property type="molecule type" value="Genomic_DNA"/>
</dbReference>
<feature type="signal peptide" evidence="1">
    <location>
        <begin position="1"/>
        <end position="20"/>
    </location>
</feature>
<evidence type="ECO:0000313" key="2">
    <source>
        <dbReference type="EMBL" id="KAK8774962.1"/>
    </source>
</evidence>
<evidence type="ECO:0008006" key="4">
    <source>
        <dbReference type="Google" id="ProtNLM"/>
    </source>
</evidence>
<dbReference type="AlphaFoldDB" id="A0AAQ4EJN6"/>
<evidence type="ECO:0000256" key="1">
    <source>
        <dbReference type="SAM" id="SignalP"/>
    </source>
</evidence>
<reference evidence="2 3" key="1">
    <citation type="journal article" date="2023" name="Arcadia Sci">
        <title>De novo assembly of a long-read Amblyomma americanum tick genome.</title>
        <authorList>
            <person name="Chou S."/>
            <person name="Poskanzer K.E."/>
            <person name="Rollins M."/>
            <person name="Thuy-Boun P.S."/>
        </authorList>
    </citation>
    <scope>NUCLEOTIDE SEQUENCE [LARGE SCALE GENOMIC DNA]</scope>
    <source>
        <strain evidence="2">F_SG_1</strain>
        <tissue evidence="2">Salivary glands</tissue>
    </source>
</reference>
<organism evidence="2 3">
    <name type="scientific">Amblyomma americanum</name>
    <name type="common">Lone star tick</name>
    <dbReference type="NCBI Taxonomy" id="6943"/>
    <lineage>
        <taxon>Eukaryota</taxon>
        <taxon>Metazoa</taxon>
        <taxon>Ecdysozoa</taxon>
        <taxon>Arthropoda</taxon>
        <taxon>Chelicerata</taxon>
        <taxon>Arachnida</taxon>
        <taxon>Acari</taxon>
        <taxon>Parasitiformes</taxon>
        <taxon>Ixodida</taxon>
        <taxon>Ixodoidea</taxon>
        <taxon>Ixodidae</taxon>
        <taxon>Amblyomminae</taxon>
        <taxon>Amblyomma</taxon>
    </lineage>
</organism>
<keyword evidence="3" id="KW-1185">Reference proteome</keyword>
<name>A0AAQ4EJN6_AMBAM</name>